<dbReference type="GO" id="GO:0006355">
    <property type="term" value="P:regulation of DNA-templated transcription"/>
    <property type="evidence" value="ECO:0007669"/>
    <property type="project" value="InterPro"/>
</dbReference>
<feature type="compositionally biased region" description="Basic and acidic residues" evidence="5">
    <location>
        <begin position="798"/>
        <end position="807"/>
    </location>
</feature>
<organism evidence="7 8">
    <name type="scientific">Lentinula raphanica</name>
    <dbReference type="NCBI Taxonomy" id="153919"/>
    <lineage>
        <taxon>Eukaryota</taxon>
        <taxon>Fungi</taxon>
        <taxon>Dikarya</taxon>
        <taxon>Basidiomycota</taxon>
        <taxon>Agaricomycotina</taxon>
        <taxon>Agaricomycetes</taxon>
        <taxon>Agaricomycetidae</taxon>
        <taxon>Agaricales</taxon>
        <taxon>Marasmiineae</taxon>
        <taxon>Omphalotaceae</taxon>
        <taxon>Lentinula</taxon>
    </lineage>
</organism>
<gene>
    <name evidence="7" type="ORF">F5878DRAFT_666099</name>
</gene>
<keyword evidence="2" id="KW-0238">DNA-binding</keyword>
<feature type="compositionally biased region" description="Basic and acidic residues" evidence="5">
    <location>
        <begin position="639"/>
        <end position="658"/>
    </location>
</feature>
<feature type="compositionally biased region" description="Pro residues" evidence="5">
    <location>
        <begin position="94"/>
        <end position="107"/>
    </location>
</feature>
<feature type="compositionally biased region" description="Low complexity" evidence="5">
    <location>
        <begin position="835"/>
        <end position="852"/>
    </location>
</feature>
<dbReference type="AlphaFoldDB" id="A0AA38NYM2"/>
<dbReference type="GO" id="GO:0003677">
    <property type="term" value="F:DNA binding"/>
    <property type="evidence" value="ECO:0007669"/>
    <property type="project" value="UniProtKB-KW"/>
</dbReference>
<dbReference type="InterPro" id="IPR009057">
    <property type="entry name" value="Homeodomain-like_sf"/>
</dbReference>
<dbReference type="CDD" id="cd00086">
    <property type="entry name" value="homeodomain"/>
    <property type="match status" value="1"/>
</dbReference>
<evidence type="ECO:0000256" key="3">
    <source>
        <dbReference type="ARBA" id="ARBA00023155"/>
    </source>
</evidence>
<dbReference type="InterPro" id="IPR008422">
    <property type="entry name" value="KN_HD"/>
</dbReference>
<reference evidence="7" key="1">
    <citation type="submission" date="2022-08" db="EMBL/GenBank/DDBJ databases">
        <authorList>
            <consortium name="DOE Joint Genome Institute"/>
            <person name="Min B."/>
            <person name="Riley R."/>
            <person name="Sierra-Patev S."/>
            <person name="Naranjo-Ortiz M."/>
            <person name="Looney B."/>
            <person name="Konkel Z."/>
            <person name="Slot J.C."/>
            <person name="Sakamoto Y."/>
            <person name="Steenwyk J.L."/>
            <person name="Rokas A."/>
            <person name="Carro J."/>
            <person name="Camarero S."/>
            <person name="Ferreira P."/>
            <person name="Molpeceres G."/>
            <person name="Ruiz-Duenas F.J."/>
            <person name="Serrano A."/>
            <person name="Henrissat B."/>
            <person name="Drula E."/>
            <person name="Hughes K.W."/>
            <person name="Mata J.L."/>
            <person name="Ishikawa N.K."/>
            <person name="Vargas-Isla R."/>
            <person name="Ushijima S."/>
            <person name="Smith C.A."/>
            <person name="Ahrendt S."/>
            <person name="Andreopoulos W."/>
            <person name="He G."/>
            <person name="Labutti K."/>
            <person name="Lipzen A."/>
            <person name="Ng V."/>
            <person name="Sandor L."/>
            <person name="Barry K."/>
            <person name="Martinez A.T."/>
            <person name="Xiao Y."/>
            <person name="Gibbons J.G."/>
            <person name="Terashima K."/>
            <person name="Hibbett D.S."/>
            <person name="Grigoriev I.V."/>
        </authorList>
    </citation>
    <scope>NUCLEOTIDE SEQUENCE</scope>
    <source>
        <strain evidence="7">TFB9207</strain>
    </source>
</reference>
<evidence type="ECO:0000256" key="2">
    <source>
        <dbReference type="ARBA" id="ARBA00023125"/>
    </source>
</evidence>
<accession>A0AA38NYM2</accession>
<feature type="compositionally biased region" description="Low complexity" evidence="5">
    <location>
        <begin position="289"/>
        <end position="298"/>
    </location>
</feature>
<keyword evidence="8" id="KW-1185">Reference proteome</keyword>
<feature type="compositionally biased region" description="Polar residues" evidence="5">
    <location>
        <begin position="329"/>
        <end position="350"/>
    </location>
</feature>
<feature type="domain" description="KN homeodomain" evidence="6">
    <location>
        <begin position="129"/>
        <end position="168"/>
    </location>
</feature>
<comment type="caution">
    <text evidence="7">The sequence shown here is derived from an EMBL/GenBank/DDBJ whole genome shotgun (WGS) entry which is preliminary data.</text>
</comment>
<comment type="similarity">
    <text evidence="1">Belongs to the TALE/M-ATYP homeobox family.</text>
</comment>
<proteinExistence type="inferred from homology"/>
<evidence type="ECO:0000313" key="7">
    <source>
        <dbReference type="EMBL" id="KAJ3832945.1"/>
    </source>
</evidence>
<feature type="region of interest" description="Disordered" evidence="5">
    <location>
        <begin position="373"/>
        <end position="433"/>
    </location>
</feature>
<keyword evidence="4" id="KW-0539">Nucleus</keyword>
<sequence>MVANAILDDRLVSSIDHLLDGLHLSDMNDFLHDWNIINKEVIDGHAQGSLDYNTSSLAVGVSDCMQILCDTFINLKSLTDGHVNQLGHDLDALLPPPPSSSNPPPSPSHSRTPSSTNTLPPHILPCHTWLLSNLHNPYPSLPTRDSIASSTNTDRRIIDSWFVDVRRRIGWTALVESGRERDSKRRKASWGLSGTSGMGRSGLKYRSRNELISAASQFFLPSSSSSSSSSSSAHHSNHTTLTPLEIQTFSALQNAAHALYKDKGLSMKKEGSPEISQSPKSNNKKRRGSSSSATTATSIKQEESSSDVEEDDDVEHGNGARRYKRSRFSPRSVSPAESSITTSSESYVTTPTDGSFPFHTPYAKSNTFSNTSSSFSFSSASSPTPSSSPSQAPSLKRKRAVSSFDEYPSTPTPTSSSFSSFSSSTFSTSPVSPATKRLRTALNGAGVLRSVSDPTPVPLFASTPGSGSGSGSGLGNSGFTQPLTFDGFSASALDAWFSGIGTAAGTGSVESGKDVSGEWIDPFFFGLPDPVVHQTQPEAPTQNQTQTQAEAASSSSVPLSTSVPVPVPSTIPPPIVPYPLDINVNVNVNIGDLSSYSSSYSYSSPSSSSPSTPALSASGTLTDDTDTDTDTEGDDDERDSLFGDNDHDRDREEDHAPAESRAVPKPKSKPTPTPTPGDILNNFHATATANAKPNTNAGDFSTDFPPAFPLNDNIDLTSFPELSNFPDLTQFPDFSEFKLFNIDGLPGIGDLDRSKAAASNVNLPHLRQQHGDLQEGHLPLPGLNLSLDDTGDLGNTHTHTDTRDIHSSRVGSGTGNGIEDGREKEDKVGTHADVNSNSNSNSNPISISNSDSGLGRDLGTVPGYGYEPRYGFGFGFGFGFENEPVPLVLDGFGLGSENQFGLGGVGELGDSGLDLGELSELGGGVNVVAGNLGSLGSLWAGPTPTRETFGMGVGVASLV</sequence>
<feature type="region of interest" description="Disordered" evidence="5">
    <location>
        <begin position="597"/>
        <end position="680"/>
    </location>
</feature>
<dbReference type="SUPFAM" id="SSF46689">
    <property type="entry name" value="Homeodomain-like"/>
    <property type="match status" value="1"/>
</dbReference>
<feature type="region of interest" description="Disordered" evidence="5">
    <location>
        <begin position="791"/>
        <end position="853"/>
    </location>
</feature>
<name>A0AA38NYM2_9AGAR</name>
<evidence type="ECO:0000259" key="6">
    <source>
        <dbReference type="Pfam" id="PF05920"/>
    </source>
</evidence>
<evidence type="ECO:0000256" key="1">
    <source>
        <dbReference type="ARBA" id="ARBA00005800"/>
    </source>
</evidence>
<feature type="compositionally biased region" description="Basic residues" evidence="5">
    <location>
        <begin position="319"/>
        <end position="328"/>
    </location>
</feature>
<feature type="compositionally biased region" description="Low complexity" evidence="5">
    <location>
        <begin position="408"/>
        <end position="433"/>
    </location>
</feature>
<keyword evidence="3" id="KW-0371">Homeobox</keyword>
<feature type="region of interest" description="Disordered" evidence="5">
    <location>
        <begin position="177"/>
        <end position="202"/>
    </location>
</feature>
<feature type="region of interest" description="Disordered" evidence="5">
    <location>
        <begin position="88"/>
        <end position="118"/>
    </location>
</feature>
<evidence type="ECO:0000256" key="5">
    <source>
        <dbReference type="SAM" id="MobiDB-lite"/>
    </source>
</evidence>
<protein>
    <recommendedName>
        <fullName evidence="6">KN homeodomain domain-containing protein</fullName>
    </recommendedName>
</protein>
<dbReference type="Gene3D" id="1.10.10.60">
    <property type="entry name" value="Homeodomain-like"/>
    <property type="match status" value="1"/>
</dbReference>
<feature type="compositionally biased region" description="Basic and acidic residues" evidence="5">
    <location>
        <begin position="819"/>
        <end position="830"/>
    </location>
</feature>
<feature type="compositionally biased region" description="Low complexity" evidence="5">
    <location>
        <begin position="373"/>
        <end position="394"/>
    </location>
</feature>
<dbReference type="InterPro" id="IPR001356">
    <property type="entry name" value="HD"/>
</dbReference>
<dbReference type="Proteomes" id="UP001163846">
    <property type="component" value="Unassembled WGS sequence"/>
</dbReference>
<evidence type="ECO:0000313" key="8">
    <source>
        <dbReference type="Proteomes" id="UP001163846"/>
    </source>
</evidence>
<feature type="region of interest" description="Disordered" evidence="5">
    <location>
        <begin position="530"/>
        <end position="564"/>
    </location>
</feature>
<feature type="compositionally biased region" description="Low complexity" evidence="5">
    <location>
        <begin position="534"/>
        <end position="564"/>
    </location>
</feature>
<evidence type="ECO:0000256" key="4">
    <source>
        <dbReference type="ARBA" id="ARBA00023242"/>
    </source>
</evidence>
<feature type="compositionally biased region" description="Acidic residues" evidence="5">
    <location>
        <begin position="623"/>
        <end position="638"/>
    </location>
</feature>
<feature type="region of interest" description="Disordered" evidence="5">
    <location>
        <begin position="265"/>
        <end position="350"/>
    </location>
</feature>
<dbReference type="Pfam" id="PF05920">
    <property type="entry name" value="Homeobox_KN"/>
    <property type="match status" value="1"/>
</dbReference>
<dbReference type="EMBL" id="MU806810">
    <property type="protein sequence ID" value="KAJ3832945.1"/>
    <property type="molecule type" value="Genomic_DNA"/>
</dbReference>
<feature type="compositionally biased region" description="Low complexity" evidence="5">
    <location>
        <begin position="597"/>
        <end position="622"/>
    </location>
</feature>
<feature type="compositionally biased region" description="Acidic residues" evidence="5">
    <location>
        <begin position="304"/>
        <end position="314"/>
    </location>
</feature>